<dbReference type="GO" id="GO:0005737">
    <property type="term" value="C:cytoplasm"/>
    <property type="evidence" value="ECO:0007669"/>
    <property type="project" value="TreeGrafter"/>
</dbReference>
<gene>
    <name evidence="5" type="ORF">QVD17_02955</name>
</gene>
<feature type="region of interest" description="Disordered" evidence="3">
    <location>
        <begin position="55"/>
        <end position="90"/>
    </location>
</feature>
<keyword evidence="6" id="KW-1185">Reference proteome</keyword>
<name>A0AAD8LAF1_TARER</name>
<dbReference type="Pfam" id="PF14538">
    <property type="entry name" value="Raptor_N"/>
    <property type="match status" value="1"/>
</dbReference>
<dbReference type="PANTHER" id="PTHR12848">
    <property type="entry name" value="REGULATORY-ASSOCIATED PROTEIN OF MTOR"/>
    <property type="match status" value="1"/>
</dbReference>
<dbReference type="EMBL" id="JAUHHV010000001">
    <property type="protein sequence ID" value="KAK1437169.1"/>
    <property type="molecule type" value="Genomic_DNA"/>
</dbReference>
<feature type="compositionally biased region" description="Basic and acidic residues" evidence="3">
    <location>
        <begin position="73"/>
        <end position="83"/>
    </location>
</feature>
<dbReference type="GO" id="GO:0009267">
    <property type="term" value="P:cellular response to starvation"/>
    <property type="evidence" value="ECO:0007669"/>
    <property type="project" value="TreeGrafter"/>
</dbReference>
<dbReference type="InterPro" id="IPR004083">
    <property type="entry name" value="Raptor"/>
</dbReference>
<evidence type="ECO:0000256" key="3">
    <source>
        <dbReference type="SAM" id="MobiDB-lite"/>
    </source>
</evidence>
<evidence type="ECO:0000313" key="6">
    <source>
        <dbReference type="Proteomes" id="UP001229421"/>
    </source>
</evidence>
<sequence length="522" mass="58530">MALGDLMESRFSHSQSQSSMVAVVANHLDRYTISNLNNSHHSSLNQSVVVVSDGVVDGNSDRDSSSDSVAGVQRKENHSNRDMDDSETVDSSASYYGVGNVNGNVAVNGIPATSMAYLPQNVVLCEIRHDAFEACTPSGPAESGLVSKWRPKDRMKTGHAVLIVCLNISVDPPDVIKISPCARLECWIDPFSMAPQKALDTIVKALNFQYERWQPKAVYKHLLDPTVEEVKKLCTTCRKYAKSERVLYHYNGHGVPKPTANGEIWFFNRSYTQYIPLPISDLDSWLKTPSIYVFDCSAAGMIVNAFIELQDWNPSSSAGATPRDCILLAACEAHETLPQSHEFPADVFTSCLTTPIKIALRWFCTRSLLHESLDFSLIDRIPGRQTDRKTLLGELNWIFTAITDTIAWNVLPHDLFQRLFRQDLLVASLFRNFLLAERIMRSANCSPVSYPMLPPTHQHHMWDAWDMAAEICLSQLPTLLEDPNAEFQSSPFFTEQLTAFEVWLDHGSELKKPPEQLPIVLQ</sequence>
<keyword evidence="1" id="KW-0853">WD repeat</keyword>
<keyword evidence="2" id="KW-0677">Repeat</keyword>
<dbReference type="GO" id="GO:0031931">
    <property type="term" value="C:TORC1 complex"/>
    <property type="evidence" value="ECO:0007669"/>
    <property type="project" value="InterPro"/>
</dbReference>
<dbReference type="Proteomes" id="UP001229421">
    <property type="component" value="Unassembled WGS sequence"/>
</dbReference>
<evidence type="ECO:0000313" key="5">
    <source>
        <dbReference type="EMBL" id="KAK1437169.1"/>
    </source>
</evidence>
<comment type="caution">
    <text evidence="5">The sequence shown here is derived from an EMBL/GenBank/DDBJ whole genome shotgun (WGS) entry which is preliminary data.</text>
</comment>
<dbReference type="InterPro" id="IPR029347">
    <property type="entry name" value="Raptor_N"/>
</dbReference>
<dbReference type="GO" id="GO:0030307">
    <property type="term" value="P:positive regulation of cell growth"/>
    <property type="evidence" value="ECO:0007669"/>
    <property type="project" value="TreeGrafter"/>
</dbReference>
<dbReference type="PANTHER" id="PTHR12848:SF16">
    <property type="entry name" value="REGULATORY-ASSOCIATED PROTEIN OF MTOR"/>
    <property type="match status" value="1"/>
</dbReference>
<dbReference type="SMART" id="SM01302">
    <property type="entry name" value="Raptor_N"/>
    <property type="match status" value="1"/>
</dbReference>
<evidence type="ECO:0000259" key="4">
    <source>
        <dbReference type="SMART" id="SM01302"/>
    </source>
</evidence>
<dbReference type="GO" id="GO:0030674">
    <property type="term" value="F:protein-macromolecule adaptor activity"/>
    <property type="evidence" value="ECO:0007669"/>
    <property type="project" value="TreeGrafter"/>
</dbReference>
<organism evidence="5 6">
    <name type="scientific">Tagetes erecta</name>
    <name type="common">African marigold</name>
    <dbReference type="NCBI Taxonomy" id="13708"/>
    <lineage>
        <taxon>Eukaryota</taxon>
        <taxon>Viridiplantae</taxon>
        <taxon>Streptophyta</taxon>
        <taxon>Embryophyta</taxon>
        <taxon>Tracheophyta</taxon>
        <taxon>Spermatophyta</taxon>
        <taxon>Magnoliopsida</taxon>
        <taxon>eudicotyledons</taxon>
        <taxon>Gunneridae</taxon>
        <taxon>Pentapetalae</taxon>
        <taxon>asterids</taxon>
        <taxon>campanulids</taxon>
        <taxon>Asterales</taxon>
        <taxon>Asteraceae</taxon>
        <taxon>Asteroideae</taxon>
        <taxon>Heliantheae alliance</taxon>
        <taxon>Tageteae</taxon>
        <taxon>Tagetes</taxon>
    </lineage>
</organism>
<dbReference type="GO" id="GO:0071230">
    <property type="term" value="P:cellular response to amino acid stimulus"/>
    <property type="evidence" value="ECO:0007669"/>
    <property type="project" value="TreeGrafter"/>
</dbReference>
<dbReference type="GO" id="GO:0010506">
    <property type="term" value="P:regulation of autophagy"/>
    <property type="evidence" value="ECO:0007669"/>
    <property type="project" value="TreeGrafter"/>
</dbReference>
<evidence type="ECO:0000256" key="1">
    <source>
        <dbReference type="ARBA" id="ARBA00022574"/>
    </source>
</evidence>
<protein>
    <recommendedName>
        <fullName evidence="4">Raptor N-terminal CASPase-like domain-containing protein</fullName>
    </recommendedName>
</protein>
<evidence type="ECO:0000256" key="2">
    <source>
        <dbReference type="ARBA" id="ARBA00022737"/>
    </source>
</evidence>
<accession>A0AAD8LAF1</accession>
<dbReference type="AlphaFoldDB" id="A0AAD8LAF1"/>
<feature type="domain" description="Raptor N-terminal CASPase-like" evidence="4">
    <location>
        <begin position="154"/>
        <end position="307"/>
    </location>
</feature>
<reference evidence="5" key="1">
    <citation type="journal article" date="2023" name="bioRxiv">
        <title>Improved chromosome-level genome assembly for marigold (Tagetes erecta).</title>
        <authorList>
            <person name="Jiang F."/>
            <person name="Yuan L."/>
            <person name="Wang S."/>
            <person name="Wang H."/>
            <person name="Xu D."/>
            <person name="Wang A."/>
            <person name="Fan W."/>
        </authorList>
    </citation>
    <scope>NUCLEOTIDE SEQUENCE</scope>
    <source>
        <strain evidence="5">WSJ</strain>
        <tissue evidence="5">Leaf</tissue>
    </source>
</reference>
<dbReference type="PRINTS" id="PR01547">
    <property type="entry name" value="YEAST176DUF"/>
</dbReference>
<dbReference type="GO" id="GO:0031929">
    <property type="term" value="P:TOR signaling"/>
    <property type="evidence" value="ECO:0007669"/>
    <property type="project" value="InterPro"/>
</dbReference>
<proteinExistence type="predicted"/>